<feature type="region of interest" description="Disordered" evidence="3">
    <location>
        <begin position="58"/>
        <end position="79"/>
    </location>
</feature>
<dbReference type="PANTHER" id="PTHR22957:SF502">
    <property type="entry name" value="SMALL G PROTEIN SIGNALING MODULATOR 2-RELATED"/>
    <property type="match status" value="1"/>
</dbReference>
<dbReference type="InterPro" id="IPR004012">
    <property type="entry name" value="Run_dom"/>
</dbReference>
<dbReference type="SUPFAM" id="SSF140741">
    <property type="entry name" value="RUN domain-like"/>
    <property type="match status" value="1"/>
</dbReference>
<dbReference type="InterPro" id="IPR000195">
    <property type="entry name" value="Rab-GAP-TBC_dom"/>
</dbReference>
<dbReference type="EMBL" id="DS985246">
    <property type="protein sequence ID" value="EDV23756.1"/>
    <property type="molecule type" value="Genomic_DNA"/>
</dbReference>
<dbReference type="Gene3D" id="1.10.472.80">
    <property type="entry name" value="Ypt/Rab-GAP domain of gyp1p, domain 3"/>
    <property type="match status" value="1"/>
</dbReference>
<dbReference type="InterPro" id="IPR035969">
    <property type="entry name" value="Rab-GAP_TBC_sf"/>
</dbReference>
<name>B3RYZ7_TRIAD</name>
<keyword evidence="1" id="KW-0343">GTPase activation</keyword>
<accession>B3RYZ7</accession>
<comment type="similarity">
    <text evidence="2">Belongs to the RUTBC family.</text>
</comment>
<dbReference type="InParanoid" id="B3RYZ7"/>
<gene>
    <name evidence="6" type="ORF">TRIADDRAFT_57273</name>
</gene>
<dbReference type="GO" id="GO:0005096">
    <property type="term" value="F:GTPase activator activity"/>
    <property type="evidence" value="ECO:0000318"/>
    <property type="project" value="GO_Central"/>
</dbReference>
<organism evidence="6 7">
    <name type="scientific">Trichoplax adhaerens</name>
    <name type="common">Trichoplax reptans</name>
    <dbReference type="NCBI Taxonomy" id="10228"/>
    <lineage>
        <taxon>Eukaryota</taxon>
        <taxon>Metazoa</taxon>
        <taxon>Placozoa</taxon>
        <taxon>Uniplacotomia</taxon>
        <taxon>Trichoplacea</taxon>
        <taxon>Trichoplacidae</taxon>
        <taxon>Trichoplax</taxon>
    </lineage>
</organism>
<dbReference type="GO" id="GO:0031410">
    <property type="term" value="C:cytoplasmic vesicle"/>
    <property type="evidence" value="ECO:0007669"/>
    <property type="project" value="UniProtKB-ARBA"/>
</dbReference>
<dbReference type="OMA" id="CDRNYAY"/>
<evidence type="ECO:0000256" key="2">
    <source>
        <dbReference type="ARBA" id="ARBA00034124"/>
    </source>
</evidence>
<dbReference type="Proteomes" id="UP000009022">
    <property type="component" value="Unassembled WGS sequence"/>
</dbReference>
<evidence type="ECO:0000313" key="7">
    <source>
        <dbReference type="Proteomes" id="UP000009022"/>
    </source>
</evidence>
<dbReference type="SMART" id="SM00593">
    <property type="entry name" value="RUN"/>
    <property type="match status" value="1"/>
</dbReference>
<dbReference type="STRING" id="10228.B3RYZ7"/>
<dbReference type="SUPFAM" id="SSF47923">
    <property type="entry name" value="Ypt/Rab-GAP domain of gyp1p"/>
    <property type="match status" value="2"/>
</dbReference>
<dbReference type="eggNOG" id="KOG1648">
    <property type="taxonomic scope" value="Eukaryota"/>
</dbReference>
<dbReference type="FunFam" id="2.30.29.230:FF:000008">
    <property type="entry name" value="Small G protein signaling modulator 2"/>
    <property type="match status" value="1"/>
</dbReference>
<evidence type="ECO:0000313" key="6">
    <source>
        <dbReference type="EMBL" id="EDV23756.1"/>
    </source>
</evidence>
<proteinExistence type="inferred from homology"/>
<dbReference type="Gene3D" id="1.20.58.900">
    <property type="match status" value="1"/>
</dbReference>
<dbReference type="GeneID" id="6754495"/>
<dbReference type="FunFam" id="1.10.8.270:FF:000064">
    <property type="entry name" value="Small G protein-signaling modulator 1b"/>
    <property type="match status" value="1"/>
</dbReference>
<protein>
    <recommendedName>
        <fullName evidence="8">Rab-GAP TBC domain-containing protein</fullName>
    </recommendedName>
</protein>
<dbReference type="Pfam" id="PF00566">
    <property type="entry name" value="RabGAP-TBC"/>
    <property type="match status" value="1"/>
</dbReference>
<dbReference type="Pfam" id="PF12068">
    <property type="entry name" value="PH_RBD"/>
    <property type="match status" value="1"/>
</dbReference>
<dbReference type="Gene3D" id="1.10.8.270">
    <property type="entry name" value="putative rabgap domain of human tbc1 domain family member 14 like domains"/>
    <property type="match status" value="1"/>
</dbReference>
<dbReference type="PROSITE" id="PS50086">
    <property type="entry name" value="TBC_RABGAP"/>
    <property type="match status" value="1"/>
</dbReference>
<dbReference type="AlphaFoldDB" id="B3RYZ7"/>
<dbReference type="OrthoDB" id="10264062at2759"/>
<dbReference type="CTD" id="6754495"/>
<dbReference type="FunCoup" id="B3RYZ7">
    <property type="interactions" value="574"/>
</dbReference>
<sequence length="933" mass="106853">MHSINLIECIENCLIHGLKKRAGGWLRNLSSHALLVKLSKNSQLAANLLEKSYMEDGGFRGRSDSSLSQSRRKISEKQKSVSHIHPALAKHRWILIALMERKLIPIIEELMRVSSKFYESEALMLHTVDGPLLVNLIVGVCALEFTRMKTPDNVWSDPSAEELVKRDRIHSTESFSRMNSQTKPTLGKMNSAISVDDIRSKYSARDHVESMHQNGSATLLYGKNNVLAQPKDGMEPVAGYLSLHKTDLHLLLKWTPNQLMNAGEKYNENILWEYAMTIDFSQIIYLHVHQSNNKNSVILVGFDGVQYKPFIFPKGGAMLSFLSCLESGILPYGKFDPPLFTKKRGGLRSKRSSKFAAKNKDRINSDDYSGLLKELSSDKGSDGLMNFVFRIITTNETKKTKLSRRRAAAKLLREKHAEEVKDVPAEPFANMYSTSEHNLQASSDKQSIKSLCDSMRVQLLSRAFYGWLAYCRHLSTVRIHLSGLVHEKNISITQTSNTSAGITEKVWKELNSSGKVKDEEEIMKLTYFGGVEHSIRKEVWPYLLGHYKVGLTEDEREMIDKASEKSFRRILDEWQACETYLLGKEKGKDDIFMDQDNDSSSLEYKEINGTNDLNQEIDEADARSLSKFDPYSDCYSSISIDTLDRSEIDSAFGSVDNKSNGMSSSESRDNATISKGDSFKKKVKLLRKGSSSFERVSVSSNGSFNSEVLEIFSSNLHRIDKDVMRCDRNYWYFTPNNQHNNLQKLRNIMCSFVWEHLDIGYVQGMCDLAAPLLVIFDDEPKSYSCFCFLMNRMASNFPHGGGMDTHFANMRSLIQILDSEMFDLMHQNGDYTHFYFCYRWFLLDFKRELVYDDVFSVWECIWAARYCVSEHFVLFIALALVENYRYIILDNNMDFTDIIKFFNEMAERHNMNAVLNEARTLVAKVQNLIDTKY</sequence>
<dbReference type="Gene3D" id="2.30.29.230">
    <property type="match status" value="1"/>
</dbReference>
<dbReference type="PROSITE" id="PS50826">
    <property type="entry name" value="RUN"/>
    <property type="match status" value="1"/>
</dbReference>
<dbReference type="RefSeq" id="XP_002113282.1">
    <property type="nucleotide sequence ID" value="XM_002113246.1"/>
</dbReference>
<evidence type="ECO:0000256" key="3">
    <source>
        <dbReference type="SAM" id="MobiDB-lite"/>
    </source>
</evidence>
<evidence type="ECO:0008006" key="8">
    <source>
        <dbReference type="Google" id="ProtNLM"/>
    </source>
</evidence>
<dbReference type="SMART" id="SM00164">
    <property type="entry name" value="TBC"/>
    <property type="match status" value="1"/>
</dbReference>
<evidence type="ECO:0000256" key="1">
    <source>
        <dbReference type="ARBA" id="ARBA00022468"/>
    </source>
</evidence>
<keyword evidence="7" id="KW-1185">Reference proteome</keyword>
<dbReference type="InterPro" id="IPR021935">
    <property type="entry name" value="SGSM1/2_RBD"/>
</dbReference>
<feature type="domain" description="RUN" evidence="5">
    <location>
        <begin position="1"/>
        <end position="152"/>
    </location>
</feature>
<dbReference type="PhylomeDB" id="B3RYZ7"/>
<dbReference type="HOGENOM" id="CLU_006235_0_0_1"/>
<evidence type="ECO:0000259" key="5">
    <source>
        <dbReference type="PROSITE" id="PS50826"/>
    </source>
</evidence>
<dbReference type="Pfam" id="PF02759">
    <property type="entry name" value="RUN"/>
    <property type="match status" value="1"/>
</dbReference>
<dbReference type="KEGG" id="tad:TRIADDRAFT_57273"/>
<dbReference type="FunFam" id="1.10.472.80:FF:000004">
    <property type="entry name" value="Small G protein signaling modulator 1"/>
    <property type="match status" value="1"/>
</dbReference>
<dbReference type="PANTHER" id="PTHR22957">
    <property type="entry name" value="TBC1 DOMAIN FAMILY MEMBER GTPASE-ACTIVATING PROTEIN"/>
    <property type="match status" value="1"/>
</dbReference>
<reference evidence="6 7" key="1">
    <citation type="journal article" date="2008" name="Nature">
        <title>The Trichoplax genome and the nature of placozoans.</title>
        <authorList>
            <person name="Srivastava M."/>
            <person name="Begovic E."/>
            <person name="Chapman J."/>
            <person name="Putnam N.H."/>
            <person name="Hellsten U."/>
            <person name="Kawashima T."/>
            <person name="Kuo A."/>
            <person name="Mitros T."/>
            <person name="Salamov A."/>
            <person name="Carpenter M.L."/>
            <person name="Signorovitch A.Y."/>
            <person name="Moreno M.A."/>
            <person name="Kamm K."/>
            <person name="Grimwood J."/>
            <person name="Schmutz J."/>
            <person name="Shapiro H."/>
            <person name="Grigoriev I.V."/>
            <person name="Buss L.W."/>
            <person name="Schierwater B."/>
            <person name="Dellaporta S.L."/>
            <person name="Rokhsar D.S."/>
        </authorList>
    </citation>
    <scope>NUCLEOTIDE SEQUENCE [LARGE SCALE GENOMIC DNA]</scope>
    <source>
        <strain evidence="6 7">Grell-BS-1999</strain>
    </source>
</reference>
<feature type="domain" description="Rab-GAP TBC" evidence="4">
    <location>
        <begin position="530"/>
        <end position="865"/>
    </location>
</feature>
<evidence type="ECO:0000259" key="4">
    <source>
        <dbReference type="PROSITE" id="PS50086"/>
    </source>
</evidence>
<dbReference type="InterPro" id="IPR037213">
    <property type="entry name" value="Run_dom_sf"/>
</dbReference>